<protein>
    <submittedName>
        <fullName evidence="5">SAM-dependent methyltransferase</fullName>
    </submittedName>
</protein>
<dbReference type="InterPro" id="IPR050953">
    <property type="entry name" value="N4_N6_ade-DNA_methylase"/>
</dbReference>
<dbReference type="PANTHER" id="PTHR33841:SF5">
    <property type="entry name" value="DNA METHYLASE (MODIFICATION METHYLASE) (METHYLTRANSFERASE)-RELATED"/>
    <property type="match status" value="1"/>
</dbReference>
<dbReference type="GO" id="GO:0008168">
    <property type="term" value="F:methyltransferase activity"/>
    <property type="evidence" value="ECO:0007669"/>
    <property type="project" value="UniProtKB-KW"/>
</dbReference>
<comment type="caution">
    <text evidence="5">The sequence shown here is derived from an EMBL/GenBank/DDBJ whole genome shotgun (WGS) entry which is preliminary data.</text>
</comment>
<evidence type="ECO:0000259" key="4">
    <source>
        <dbReference type="Pfam" id="PF02384"/>
    </source>
</evidence>
<dbReference type="Proteomes" id="UP001259659">
    <property type="component" value="Unassembled WGS sequence"/>
</dbReference>
<gene>
    <name evidence="5" type="ORF">NDI56_16045</name>
</gene>
<dbReference type="Pfam" id="PF02384">
    <property type="entry name" value="N6_Mtase"/>
    <property type="match status" value="1"/>
</dbReference>
<evidence type="ECO:0000256" key="3">
    <source>
        <dbReference type="ARBA" id="ARBA00022691"/>
    </source>
</evidence>
<evidence type="ECO:0000256" key="2">
    <source>
        <dbReference type="ARBA" id="ARBA00022679"/>
    </source>
</evidence>
<dbReference type="InterPro" id="IPR003356">
    <property type="entry name" value="DNA_methylase_A-5"/>
</dbReference>
<dbReference type="GO" id="GO:0032259">
    <property type="term" value="P:methylation"/>
    <property type="evidence" value="ECO:0007669"/>
    <property type="project" value="UniProtKB-KW"/>
</dbReference>
<dbReference type="SUPFAM" id="SSF53335">
    <property type="entry name" value="S-adenosyl-L-methionine-dependent methyltransferases"/>
    <property type="match status" value="1"/>
</dbReference>
<sequence length="742" mass="83450">MNELQQFDQWGRDSQLYADFVDNAQRLLAEDREFQTARDEWQAFFTTSHGDIFGSLPLDNPVDDLFIDSLYYDFVVDQLIEFAEQSFEFTLVNQEPRVNTETLSFSFQALHERVLATDTLTDTFATALSKDDLRNADTEFLRSLYETVFPREIRLALGEYYTPRGVAELAVDAMEVADMASASFLDPGCGSGVFTAVCIDRKIAAMEATHEPDEILSSVTASVFGMDLNPVAVKSTKLNYLLTLLPVIEEADAETVEIPVFLTDALKLTRDEPMTVDGTAFEPSVTHLVGNPPWITWGRLSEDVKSQWRETYVDQLDLLPHDGAVSRLGHGNDDIAVPYIWVCVHHYLQENGQASFVLKRDIMKGPAGKLLRTLTVADRPLDVSHIHDFNKLQPFGDQVGANAAVYTLSADTEPTFPIDTTSWTADSAVTDFATTGAIRETLRARETTIVPLDEDDSTSAWIRADAERGALGDCDQEIRHGVKDDAQDVFSIDREQLDTLEPDHVYPYIKSKHVVKYGLFGHELRLVPIRKANEDNEDELRSNSPKTYQYLADRREQLEDRASSWLEQGPFYNVFGLGDYTWADYKVVWCRLGFKPNFAVVSTVEDDDLGEKMVVPGDHYMFIGTDCEEEAHFLCALLNSAIYQRSLKDIASEGKASLSKSVVSQLELPAWHETEESLRLAELSMEAHDIVPAYTDTSKRSYNKTTIEELEPVQAEIDRTVEEMLSAGTLFPEVGQRTLSTF</sequence>
<organism evidence="5 6">
    <name type="scientific">Haloarcula saliterrae</name>
    <dbReference type="NCBI Taxonomy" id="2950534"/>
    <lineage>
        <taxon>Archaea</taxon>
        <taxon>Methanobacteriati</taxon>
        <taxon>Methanobacteriota</taxon>
        <taxon>Stenosarchaea group</taxon>
        <taxon>Halobacteria</taxon>
        <taxon>Halobacteriales</taxon>
        <taxon>Haloarculaceae</taxon>
        <taxon>Haloarcula</taxon>
    </lineage>
</organism>
<dbReference type="Gene3D" id="3.40.50.150">
    <property type="entry name" value="Vaccinia Virus protein VP39"/>
    <property type="match status" value="1"/>
</dbReference>
<proteinExistence type="predicted"/>
<dbReference type="PANTHER" id="PTHR33841">
    <property type="entry name" value="DNA METHYLTRANSFERASE YEEA-RELATED"/>
    <property type="match status" value="1"/>
</dbReference>
<evidence type="ECO:0000256" key="1">
    <source>
        <dbReference type="ARBA" id="ARBA00022603"/>
    </source>
</evidence>
<dbReference type="EMBL" id="JAMQON010000004">
    <property type="protein sequence ID" value="MDS0260915.1"/>
    <property type="molecule type" value="Genomic_DNA"/>
</dbReference>
<keyword evidence="1 5" id="KW-0489">Methyltransferase</keyword>
<dbReference type="RefSeq" id="WP_310920679.1">
    <property type="nucleotide sequence ID" value="NZ_JAMQON010000004.1"/>
</dbReference>
<dbReference type="PRINTS" id="PR00507">
    <property type="entry name" value="N12N6MTFRASE"/>
</dbReference>
<accession>A0ABU2FGT3</accession>
<evidence type="ECO:0000313" key="6">
    <source>
        <dbReference type="Proteomes" id="UP001259659"/>
    </source>
</evidence>
<keyword evidence="2" id="KW-0808">Transferase</keyword>
<evidence type="ECO:0000313" key="5">
    <source>
        <dbReference type="EMBL" id="MDS0260915.1"/>
    </source>
</evidence>
<dbReference type="InterPro" id="IPR029063">
    <property type="entry name" value="SAM-dependent_MTases_sf"/>
</dbReference>
<keyword evidence="3" id="KW-0949">S-adenosyl-L-methionine</keyword>
<name>A0ABU2FGT3_9EURY</name>
<reference evidence="5 6" key="1">
    <citation type="submission" date="2022-06" db="EMBL/GenBank/DDBJ databases">
        <title>Haloarcula sp. a new haloarchaeum isolate from saline soil.</title>
        <authorList>
            <person name="Strakova D."/>
            <person name="Galisteo C."/>
            <person name="Sanchez-Porro C."/>
            <person name="Ventosa A."/>
        </authorList>
    </citation>
    <scope>NUCLEOTIDE SEQUENCE [LARGE SCALE GENOMIC DNA]</scope>
    <source>
        <strain evidence="5 6">S1CR25-12</strain>
    </source>
</reference>
<feature type="domain" description="DNA methylase adenine-specific" evidence="4">
    <location>
        <begin position="156"/>
        <end position="363"/>
    </location>
</feature>
<keyword evidence="6" id="KW-1185">Reference proteome</keyword>